<evidence type="ECO:0008006" key="3">
    <source>
        <dbReference type="Google" id="ProtNLM"/>
    </source>
</evidence>
<proteinExistence type="predicted"/>
<dbReference type="PATRIC" id="fig|1235802.3.peg.1400"/>
<name>N2AWX6_9FIRM</name>
<evidence type="ECO:0000313" key="1">
    <source>
        <dbReference type="EMBL" id="EMZ33772.1"/>
    </source>
</evidence>
<dbReference type="InterPro" id="IPR008792">
    <property type="entry name" value="PQQD"/>
</dbReference>
<dbReference type="eggNOG" id="ENOG50330XY">
    <property type="taxonomic scope" value="Bacteria"/>
</dbReference>
<dbReference type="OrthoDB" id="308521at2"/>
<dbReference type="HOGENOM" id="CLU_150513_0_0_9"/>
<comment type="caution">
    <text evidence="1">The sequence shown here is derived from an EMBL/GenBank/DDBJ whole genome shotgun (WGS) entry which is preliminary data.</text>
</comment>
<dbReference type="Proteomes" id="UP000012589">
    <property type="component" value="Unassembled WGS sequence"/>
</dbReference>
<organism evidence="1 2">
    <name type="scientific">Eubacterium plexicaudatum ASF492</name>
    <dbReference type="NCBI Taxonomy" id="1235802"/>
    <lineage>
        <taxon>Bacteria</taxon>
        <taxon>Bacillati</taxon>
        <taxon>Bacillota</taxon>
        <taxon>Clostridia</taxon>
        <taxon>Eubacteriales</taxon>
        <taxon>Eubacteriaceae</taxon>
        <taxon>Eubacterium</taxon>
    </lineage>
</organism>
<accession>N2AWX6</accession>
<dbReference type="STRING" id="1235802.C823_01311"/>
<gene>
    <name evidence="1" type="ORF">C823_01311</name>
</gene>
<dbReference type="AlphaFoldDB" id="N2AWX6"/>
<dbReference type="EMBL" id="AQFT01000039">
    <property type="protein sequence ID" value="EMZ33772.1"/>
    <property type="molecule type" value="Genomic_DNA"/>
</dbReference>
<dbReference type="Pfam" id="PF05402">
    <property type="entry name" value="PqqD"/>
    <property type="match status" value="1"/>
</dbReference>
<evidence type="ECO:0000313" key="2">
    <source>
        <dbReference type="Proteomes" id="UP000012589"/>
    </source>
</evidence>
<protein>
    <recommendedName>
        <fullName evidence="3">PqqD family protein</fullName>
    </recommendedName>
</protein>
<reference evidence="1 2" key="1">
    <citation type="journal article" date="2014" name="Genome Announc.">
        <title>Draft genome sequences of the altered schaedler flora, a defined bacterial community from gnotobiotic mice.</title>
        <authorList>
            <person name="Wannemuehler M.J."/>
            <person name="Overstreet A.M."/>
            <person name="Ward D.V."/>
            <person name="Phillips G.J."/>
        </authorList>
    </citation>
    <scope>NUCLEOTIDE SEQUENCE [LARGE SCALE GENOMIC DNA]</scope>
    <source>
        <strain evidence="1 2">ASF492</strain>
    </source>
</reference>
<keyword evidence="2" id="KW-1185">Reference proteome</keyword>
<sequence length="116" mass="13967">MSKKKQENFLDYIPKRNKLYEWDLNQKKHVEVSVINRGLFNRIAQLLFRKPKISKIELDDLGSFIWQEMDGVKTVYEIGNAVTNKFGKKAEPLYERLCEYIRILHNNRFIVYENKK</sequence>
<dbReference type="Gene3D" id="1.10.10.1150">
    <property type="entry name" value="Coenzyme PQQ synthesis protein D (PqqD)"/>
    <property type="match status" value="1"/>
</dbReference>
<dbReference type="InterPro" id="IPR041881">
    <property type="entry name" value="PqqD_sf"/>
</dbReference>